<evidence type="ECO:0000313" key="1">
    <source>
        <dbReference type="EMBL" id="KWV57141.1"/>
    </source>
</evidence>
<dbReference type="Proteomes" id="UP000068164">
    <property type="component" value="Unassembled WGS sequence"/>
</dbReference>
<keyword evidence="2" id="KW-1185">Reference proteome</keyword>
<organism evidence="1 2">
    <name type="scientific">Rhizobium altiplani</name>
    <dbReference type="NCBI Taxonomy" id="1864509"/>
    <lineage>
        <taxon>Bacteria</taxon>
        <taxon>Pseudomonadati</taxon>
        <taxon>Pseudomonadota</taxon>
        <taxon>Alphaproteobacteria</taxon>
        <taxon>Hyphomicrobiales</taxon>
        <taxon>Rhizobiaceae</taxon>
        <taxon>Rhizobium/Agrobacterium group</taxon>
        <taxon>Rhizobium</taxon>
    </lineage>
</organism>
<name>A0A120FPL1_9HYPH</name>
<proteinExistence type="predicted"/>
<dbReference type="AlphaFoldDB" id="A0A120FPL1"/>
<protein>
    <submittedName>
        <fullName evidence="1">Uncharacterized protein</fullName>
    </submittedName>
</protein>
<comment type="caution">
    <text evidence="1">The sequence shown here is derived from an EMBL/GenBank/DDBJ whole genome shotgun (WGS) entry which is preliminary data.</text>
</comment>
<evidence type="ECO:0000313" key="2">
    <source>
        <dbReference type="Proteomes" id="UP000068164"/>
    </source>
</evidence>
<reference evidence="1 2" key="1">
    <citation type="submission" date="2015-11" db="EMBL/GenBank/DDBJ databases">
        <title>Draft Genome Sequence of the Strain BR 10423 (Rhizobium sp.) isolated from nodules of Mimosa pudica.</title>
        <authorList>
            <person name="Barauna A.C."/>
            <person name="Zilli J.E."/>
            <person name="Simoes-Araujo J.L."/>
            <person name="Reis V.M."/>
            <person name="James E.K."/>
            <person name="Reis F.B.Jr."/>
            <person name="Rouws L.F."/>
            <person name="Passos S.R."/>
            <person name="Gois S.R."/>
        </authorList>
    </citation>
    <scope>NUCLEOTIDE SEQUENCE [LARGE SCALE GENOMIC DNA]</scope>
    <source>
        <strain evidence="1 2">BR10423</strain>
    </source>
</reference>
<dbReference type="EMBL" id="LNCD01000031">
    <property type="protein sequence ID" value="KWV57141.1"/>
    <property type="molecule type" value="Genomic_DNA"/>
</dbReference>
<accession>A0A120FPL1</accession>
<sequence>MANKAKYVCVPTRHGLFNVVDTASGSPAEVDATTVLLTRKEARQLIAWLNGRGANARVRPQASDQTDQRRIESTRGNAMAKANFNQAAEAPSRSNAQAHLERIPASGISAFRNEQGVYADTIAQTIFGRH</sequence>
<gene>
    <name evidence="1" type="ORF">AS026_31385</name>
</gene>